<dbReference type="EMBL" id="JBAKAZ010000314">
    <property type="protein sequence ID" value="MEL0631014.1"/>
    <property type="molecule type" value="Genomic_DNA"/>
</dbReference>
<sequence length="61" mass="6576">ASSLAASHSVTAAEESIHSDTINTMTIMGKTYSNTATKTALEPEETKQAININDKLQLQIR</sequence>
<gene>
    <name evidence="1" type="ORF">V6256_15690</name>
</gene>
<protein>
    <submittedName>
        <fullName evidence="1">Uncharacterized protein</fullName>
    </submittedName>
</protein>
<feature type="non-terminal residue" evidence="1">
    <location>
        <position position="1"/>
    </location>
</feature>
<organism evidence="1 2">
    <name type="scientific">Psychromonas aquatilis</name>
    <dbReference type="NCBI Taxonomy" id="2005072"/>
    <lineage>
        <taxon>Bacteria</taxon>
        <taxon>Pseudomonadati</taxon>
        <taxon>Pseudomonadota</taxon>
        <taxon>Gammaproteobacteria</taxon>
        <taxon>Alteromonadales</taxon>
        <taxon>Psychromonadaceae</taxon>
        <taxon>Psychromonas</taxon>
    </lineage>
</organism>
<dbReference type="Proteomes" id="UP001369082">
    <property type="component" value="Unassembled WGS sequence"/>
</dbReference>
<accession>A0ABU9GUL0</accession>
<reference evidence="1 2" key="1">
    <citation type="submission" date="2024-02" db="EMBL/GenBank/DDBJ databases">
        <title>Bacteria isolated from the canopy kelp, Nereocystis luetkeana.</title>
        <authorList>
            <person name="Pfister C.A."/>
            <person name="Younker I.T."/>
            <person name="Light S.H."/>
        </authorList>
    </citation>
    <scope>NUCLEOTIDE SEQUENCE [LARGE SCALE GENOMIC DNA]</scope>
    <source>
        <strain evidence="1 2">TI.1.05</strain>
    </source>
</reference>
<name>A0ABU9GUL0_9GAMM</name>
<evidence type="ECO:0000313" key="2">
    <source>
        <dbReference type="Proteomes" id="UP001369082"/>
    </source>
</evidence>
<dbReference type="RefSeq" id="WP_341599157.1">
    <property type="nucleotide sequence ID" value="NZ_JBAKAZ010000314.1"/>
</dbReference>
<proteinExistence type="predicted"/>
<comment type="caution">
    <text evidence="1">The sequence shown here is derived from an EMBL/GenBank/DDBJ whole genome shotgun (WGS) entry which is preliminary data.</text>
</comment>
<evidence type="ECO:0000313" key="1">
    <source>
        <dbReference type="EMBL" id="MEL0631014.1"/>
    </source>
</evidence>
<keyword evidence="2" id="KW-1185">Reference proteome</keyword>